<accession>A0ABR8CF60</accession>
<feature type="transmembrane region" description="Helical" evidence="1">
    <location>
        <begin position="127"/>
        <end position="147"/>
    </location>
</feature>
<keyword evidence="1" id="KW-1133">Transmembrane helix</keyword>
<feature type="transmembrane region" description="Helical" evidence="1">
    <location>
        <begin position="35"/>
        <end position="59"/>
    </location>
</feature>
<comment type="caution">
    <text evidence="2">The sequence shown here is derived from an EMBL/GenBank/DDBJ whole genome shotgun (WGS) entry which is preliminary data.</text>
</comment>
<dbReference type="InterPro" id="IPR006750">
    <property type="entry name" value="YdcZ"/>
</dbReference>
<evidence type="ECO:0000313" key="3">
    <source>
        <dbReference type="Proteomes" id="UP000618445"/>
    </source>
</evidence>
<evidence type="ECO:0000313" key="2">
    <source>
        <dbReference type="EMBL" id="MBD2318697.1"/>
    </source>
</evidence>
<dbReference type="Pfam" id="PF04657">
    <property type="entry name" value="DMT_YdcZ"/>
    <property type="match status" value="1"/>
</dbReference>
<protein>
    <submittedName>
        <fullName evidence="2">DMT family transporter</fullName>
    </submittedName>
</protein>
<name>A0ABR8CF60_9CYAN</name>
<dbReference type="EMBL" id="JACJQY010000033">
    <property type="protein sequence ID" value="MBD2318697.1"/>
    <property type="molecule type" value="Genomic_DNA"/>
</dbReference>
<proteinExistence type="predicted"/>
<dbReference type="Proteomes" id="UP000618445">
    <property type="component" value="Unassembled WGS sequence"/>
</dbReference>
<dbReference type="RefSeq" id="WP_190579934.1">
    <property type="nucleotide sequence ID" value="NZ_CAWPQU010000027.1"/>
</dbReference>
<dbReference type="PANTHER" id="PTHR34821">
    <property type="entry name" value="INNER MEMBRANE PROTEIN YDCZ"/>
    <property type="match status" value="1"/>
</dbReference>
<keyword evidence="3" id="KW-1185">Reference proteome</keyword>
<sequence length="156" mass="16598">MDTLIALIGASSGGSFLAIGAAANARLRTTLQSAIAAATINFMVGSLTLTLLILLGIFGTQHMDRLTQVPWWAFLSGLLGAVYVTLNTIIIPKLGLTTTALAVVCSQMTGSLLIDQWGWFGVTPHPISPSRIVAIVLLLIAVALTQFDRDHRRNTL</sequence>
<organism evidence="2 3">
    <name type="scientific">Phormidium tenue FACHB-1050</name>
    <dbReference type="NCBI Taxonomy" id="2692857"/>
    <lineage>
        <taxon>Bacteria</taxon>
        <taxon>Bacillati</taxon>
        <taxon>Cyanobacteriota</taxon>
        <taxon>Cyanophyceae</taxon>
        <taxon>Oscillatoriophycideae</taxon>
        <taxon>Oscillatoriales</taxon>
        <taxon>Oscillatoriaceae</taxon>
        <taxon>Phormidium</taxon>
    </lineage>
</organism>
<reference evidence="2 3" key="1">
    <citation type="journal article" date="2020" name="ISME J.">
        <title>Comparative genomics reveals insights into cyanobacterial evolution and habitat adaptation.</title>
        <authorList>
            <person name="Chen M.Y."/>
            <person name="Teng W.K."/>
            <person name="Zhao L."/>
            <person name="Hu C.X."/>
            <person name="Zhou Y.K."/>
            <person name="Han B.P."/>
            <person name="Song L.R."/>
            <person name="Shu W.S."/>
        </authorList>
    </citation>
    <scope>NUCLEOTIDE SEQUENCE [LARGE SCALE GENOMIC DNA]</scope>
    <source>
        <strain evidence="2 3">FACHB-1050</strain>
    </source>
</reference>
<feature type="transmembrane region" description="Helical" evidence="1">
    <location>
        <begin position="71"/>
        <end position="91"/>
    </location>
</feature>
<evidence type="ECO:0000256" key="1">
    <source>
        <dbReference type="SAM" id="Phobius"/>
    </source>
</evidence>
<gene>
    <name evidence="2" type="ORF">H6G05_17820</name>
</gene>
<keyword evidence="1" id="KW-0472">Membrane</keyword>
<keyword evidence="1" id="KW-0812">Transmembrane</keyword>
<dbReference type="PANTHER" id="PTHR34821:SF2">
    <property type="entry name" value="INNER MEMBRANE PROTEIN YDCZ"/>
    <property type="match status" value="1"/>
</dbReference>